<dbReference type="GO" id="GO:0005739">
    <property type="term" value="C:mitochondrion"/>
    <property type="evidence" value="ECO:0007669"/>
    <property type="project" value="TreeGrafter"/>
</dbReference>
<accession>A0A401QA89</accession>
<sequence length="72" mass="8373">SQGHLCLPVRYTQCFSQALQKLRRGEFRWQWRQRIRIYLEGAGMRAIPVDLHEQQLSLEQHSIAHCSAGQPG</sequence>
<evidence type="ECO:0000313" key="2">
    <source>
        <dbReference type="Proteomes" id="UP000288216"/>
    </source>
</evidence>
<protein>
    <submittedName>
        <fullName evidence="1">Uncharacterized protein</fullName>
    </submittedName>
</protein>
<dbReference type="GO" id="GO:0019674">
    <property type="term" value="P:NAD+ metabolic process"/>
    <property type="evidence" value="ECO:0007669"/>
    <property type="project" value="TreeGrafter"/>
</dbReference>
<dbReference type="EMBL" id="BFAA01027280">
    <property type="protein sequence ID" value="GCB82298.1"/>
    <property type="molecule type" value="Genomic_DNA"/>
</dbReference>
<dbReference type="AlphaFoldDB" id="A0A401QA89"/>
<dbReference type="STRING" id="75743.A0A401QA89"/>
<organism evidence="1 2">
    <name type="scientific">Scyliorhinus torazame</name>
    <name type="common">Cloudy catshark</name>
    <name type="synonym">Catulus torazame</name>
    <dbReference type="NCBI Taxonomy" id="75743"/>
    <lineage>
        <taxon>Eukaryota</taxon>
        <taxon>Metazoa</taxon>
        <taxon>Chordata</taxon>
        <taxon>Craniata</taxon>
        <taxon>Vertebrata</taxon>
        <taxon>Chondrichthyes</taxon>
        <taxon>Elasmobranchii</taxon>
        <taxon>Galeomorphii</taxon>
        <taxon>Galeoidea</taxon>
        <taxon>Carcharhiniformes</taxon>
        <taxon>Scyliorhinidae</taxon>
        <taxon>Scyliorhinus</taxon>
    </lineage>
</organism>
<name>A0A401QA89_SCYTO</name>
<dbReference type="Proteomes" id="UP000288216">
    <property type="component" value="Unassembled WGS sequence"/>
</dbReference>
<reference evidence="1 2" key="1">
    <citation type="journal article" date="2018" name="Nat. Ecol. Evol.">
        <title>Shark genomes provide insights into elasmobranch evolution and the origin of vertebrates.</title>
        <authorList>
            <person name="Hara Y"/>
            <person name="Yamaguchi K"/>
            <person name="Onimaru K"/>
            <person name="Kadota M"/>
            <person name="Koyanagi M"/>
            <person name="Keeley SD"/>
            <person name="Tatsumi K"/>
            <person name="Tanaka K"/>
            <person name="Motone F"/>
            <person name="Kageyama Y"/>
            <person name="Nozu R"/>
            <person name="Adachi N"/>
            <person name="Nishimura O"/>
            <person name="Nakagawa R"/>
            <person name="Tanegashima C"/>
            <person name="Kiyatake I"/>
            <person name="Matsumoto R"/>
            <person name="Murakumo K"/>
            <person name="Nishida K"/>
            <person name="Terakita A"/>
            <person name="Kuratani S"/>
            <person name="Sato K"/>
            <person name="Hyodo S Kuraku.S."/>
        </authorList>
    </citation>
    <scope>NUCLEOTIDE SEQUENCE [LARGE SCALE GENOMIC DNA]</scope>
</reference>
<dbReference type="GO" id="GO:0003951">
    <property type="term" value="F:NAD+ kinase activity"/>
    <property type="evidence" value="ECO:0007669"/>
    <property type="project" value="TreeGrafter"/>
</dbReference>
<dbReference type="OrthoDB" id="185618at2759"/>
<feature type="non-terminal residue" evidence="1">
    <location>
        <position position="1"/>
    </location>
</feature>
<gene>
    <name evidence="1" type="ORF">scyTo_0023211</name>
</gene>
<comment type="caution">
    <text evidence="1">The sequence shown here is derived from an EMBL/GenBank/DDBJ whole genome shotgun (WGS) entry which is preliminary data.</text>
</comment>
<keyword evidence="2" id="KW-1185">Reference proteome</keyword>
<dbReference type="PANTHER" id="PTHR13158:SF5">
    <property type="entry name" value="NAD KINASE 2, MITOCHONDRIAL"/>
    <property type="match status" value="1"/>
</dbReference>
<proteinExistence type="predicted"/>
<evidence type="ECO:0000313" key="1">
    <source>
        <dbReference type="EMBL" id="GCB82298.1"/>
    </source>
</evidence>
<dbReference type="PANTHER" id="PTHR13158">
    <property type="match status" value="1"/>
</dbReference>